<dbReference type="SUPFAM" id="SSF81383">
    <property type="entry name" value="F-box domain"/>
    <property type="match status" value="1"/>
</dbReference>
<comment type="caution">
    <text evidence="3">The sequence shown here is derived from an EMBL/GenBank/DDBJ whole genome shotgun (WGS) entry which is preliminary data.</text>
</comment>
<feature type="region of interest" description="Disordered" evidence="1">
    <location>
        <begin position="229"/>
        <end position="251"/>
    </location>
</feature>
<feature type="domain" description="F-box" evidence="2">
    <location>
        <begin position="8"/>
        <end position="45"/>
    </location>
</feature>
<dbReference type="Gene3D" id="1.20.1280.50">
    <property type="match status" value="1"/>
</dbReference>
<accession>A0ABR0ECX5</accession>
<dbReference type="Pfam" id="PF00646">
    <property type="entry name" value="F-box"/>
    <property type="match status" value="1"/>
</dbReference>
<evidence type="ECO:0000313" key="4">
    <source>
        <dbReference type="Proteomes" id="UP001305779"/>
    </source>
</evidence>
<dbReference type="PROSITE" id="PS50181">
    <property type="entry name" value="FBOX"/>
    <property type="match status" value="1"/>
</dbReference>
<reference evidence="3 4" key="1">
    <citation type="journal article" date="2023" name="G3 (Bethesda)">
        <title>A chromosome-level genome assembly of Zasmidium syzygii isolated from banana leaves.</title>
        <authorList>
            <person name="van Westerhoven A.C."/>
            <person name="Mehrabi R."/>
            <person name="Talebi R."/>
            <person name="Steentjes M.B.F."/>
            <person name="Corcolon B."/>
            <person name="Chong P.A."/>
            <person name="Kema G.H.J."/>
            <person name="Seidl M.F."/>
        </authorList>
    </citation>
    <scope>NUCLEOTIDE SEQUENCE [LARGE SCALE GENOMIC DNA]</scope>
    <source>
        <strain evidence="3 4">P124</strain>
    </source>
</reference>
<dbReference type="EMBL" id="JAXOVC010000007">
    <property type="protein sequence ID" value="KAK4499120.1"/>
    <property type="molecule type" value="Genomic_DNA"/>
</dbReference>
<dbReference type="Proteomes" id="UP001305779">
    <property type="component" value="Unassembled WGS sequence"/>
</dbReference>
<evidence type="ECO:0000259" key="2">
    <source>
        <dbReference type="PROSITE" id="PS50181"/>
    </source>
</evidence>
<gene>
    <name evidence="3" type="ORF">PRZ48_009632</name>
</gene>
<dbReference type="InterPro" id="IPR001810">
    <property type="entry name" value="F-box_dom"/>
</dbReference>
<dbReference type="InterPro" id="IPR036047">
    <property type="entry name" value="F-box-like_dom_sf"/>
</dbReference>
<keyword evidence="4" id="KW-1185">Reference proteome</keyword>
<evidence type="ECO:0000313" key="3">
    <source>
        <dbReference type="EMBL" id="KAK4499120.1"/>
    </source>
</evidence>
<proteinExistence type="predicted"/>
<protein>
    <recommendedName>
        <fullName evidence="2">F-box domain-containing protein</fullName>
    </recommendedName>
</protein>
<sequence>MATSVGDPQGIFRLPNEILLTILSTFPTTELIGHASVCHQFHSLVLRLIHHRLQIATTLDEHTLFLECGPPAAKLTTSKVFCKTLGTEHLEELSDEIQKTGGSVGQIGRLGQLFTRFCPVNKEPDFRSVPRPHPAGDIPGSNTYMTPEALAAAWKGDGNDTVSRTVSVDASCLFSQLETLVYLGKLHAGTRGLLDKYVEVCDGTIRVWRDWLARQCELKRWTDGEPIVVHQEPDSPVSKGKARTDSVTSSIEPKKDPNILWVNTRGEEVGIKFRVKEQKWRRENPVLFASEIEVPVSYKVELEEVVIRTTHLLLKLEESASQVVNDTGKALIFGSYLG</sequence>
<organism evidence="3 4">
    <name type="scientific">Zasmidium cellare</name>
    <name type="common">Wine cellar mold</name>
    <name type="synonym">Racodium cellare</name>
    <dbReference type="NCBI Taxonomy" id="395010"/>
    <lineage>
        <taxon>Eukaryota</taxon>
        <taxon>Fungi</taxon>
        <taxon>Dikarya</taxon>
        <taxon>Ascomycota</taxon>
        <taxon>Pezizomycotina</taxon>
        <taxon>Dothideomycetes</taxon>
        <taxon>Dothideomycetidae</taxon>
        <taxon>Mycosphaerellales</taxon>
        <taxon>Mycosphaerellaceae</taxon>
        <taxon>Zasmidium</taxon>
    </lineage>
</organism>
<name>A0ABR0ECX5_ZASCE</name>
<evidence type="ECO:0000256" key="1">
    <source>
        <dbReference type="SAM" id="MobiDB-lite"/>
    </source>
</evidence>